<protein>
    <submittedName>
        <fullName evidence="1">Uncharacterized protein</fullName>
    </submittedName>
</protein>
<evidence type="ECO:0000313" key="1">
    <source>
        <dbReference type="EMBL" id="KZV21383.1"/>
    </source>
</evidence>
<keyword evidence="2" id="KW-1185">Reference proteome</keyword>
<accession>A0A2Z7AHU3</accession>
<sequence length="116" mass="13512">MSKLKEERILRSDPLRGVDHLGGPNQIEEANQLWAVQLRAYQLREDQLKGHQLRTDQEKIAQVRTELKTDQIRRISSTVQIIRAVKKISLEMCIISDSKATNLEQIKRRSHKLEQS</sequence>
<proteinExistence type="predicted"/>
<gene>
    <name evidence="1" type="ORF">F511_23974</name>
</gene>
<organism evidence="1 2">
    <name type="scientific">Dorcoceras hygrometricum</name>
    <dbReference type="NCBI Taxonomy" id="472368"/>
    <lineage>
        <taxon>Eukaryota</taxon>
        <taxon>Viridiplantae</taxon>
        <taxon>Streptophyta</taxon>
        <taxon>Embryophyta</taxon>
        <taxon>Tracheophyta</taxon>
        <taxon>Spermatophyta</taxon>
        <taxon>Magnoliopsida</taxon>
        <taxon>eudicotyledons</taxon>
        <taxon>Gunneridae</taxon>
        <taxon>Pentapetalae</taxon>
        <taxon>asterids</taxon>
        <taxon>lamiids</taxon>
        <taxon>Lamiales</taxon>
        <taxon>Gesneriaceae</taxon>
        <taxon>Didymocarpoideae</taxon>
        <taxon>Trichosporeae</taxon>
        <taxon>Loxocarpinae</taxon>
        <taxon>Dorcoceras</taxon>
    </lineage>
</organism>
<dbReference type="EMBL" id="KV014896">
    <property type="protein sequence ID" value="KZV21383.1"/>
    <property type="molecule type" value="Genomic_DNA"/>
</dbReference>
<dbReference type="AlphaFoldDB" id="A0A2Z7AHU3"/>
<evidence type="ECO:0000313" key="2">
    <source>
        <dbReference type="Proteomes" id="UP000250235"/>
    </source>
</evidence>
<dbReference type="Proteomes" id="UP000250235">
    <property type="component" value="Unassembled WGS sequence"/>
</dbReference>
<reference evidence="1 2" key="1">
    <citation type="journal article" date="2015" name="Proc. Natl. Acad. Sci. U.S.A.">
        <title>The resurrection genome of Boea hygrometrica: A blueprint for survival of dehydration.</title>
        <authorList>
            <person name="Xiao L."/>
            <person name="Yang G."/>
            <person name="Zhang L."/>
            <person name="Yang X."/>
            <person name="Zhao S."/>
            <person name="Ji Z."/>
            <person name="Zhou Q."/>
            <person name="Hu M."/>
            <person name="Wang Y."/>
            <person name="Chen M."/>
            <person name="Xu Y."/>
            <person name="Jin H."/>
            <person name="Xiao X."/>
            <person name="Hu G."/>
            <person name="Bao F."/>
            <person name="Hu Y."/>
            <person name="Wan P."/>
            <person name="Li L."/>
            <person name="Deng X."/>
            <person name="Kuang T."/>
            <person name="Xiang C."/>
            <person name="Zhu J.K."/>
            <person name="Oliver M.J."/>
            <person name="He Y."/>
        </authorList>
    </citation>
    <scope>NUCLEOTIDE SEQUENCE [LARGE SCALE GENOMIC DNA]</scope>
    <source>
        <strain evidence="2">cv. XS01</strain>
    </source>
</reference>
<name>A0A2Z7AHU3_9LAMI</name>